<keyword evidence="2" id="KW-1185">Reference proteome</keyword>
<dbReference type="InterPro" id="IPR015947">
    <property type="entry name" value="PUA-like_sf"/>
</dbReference>
<dbReference type="Proteomes" id="UP001501237">
    <property type="component" value="Unassembled WGS sequence"/>
</dbReference>
<evidence type="ECO:0000313" key="2">
    <source>
        <dbReference type="Proteomes" id="UP001501237"/>
    </source>
</evidence>
<gene>
    <name evidence="1" type="ORF">GCM10010468_76360</name>
</gene>
<dbReference type="EMBL" id="BAAAUV010000039">
    <property type="protein sequence ID" value="GAA3239920.1"/>
    <property type="molecule type" value="Genomic_DNA"/>
</dbReference>
<evidence type="ECO:0008006" key="3">
    <source>
        <dbReference type="Google" id="ProtNLM"/>
    </source>
</evidence>
<accession>A0ABP6QMW3</accession>
<organism evidence="1 2">
    <name type="scientific">Actinocorallia longicatena</name>
    <dbReference type="NCBI Taxonomy" id="111803"/>
    <lineage>
        <taxon>Bacteria</taxon>
        <taxon>Bacillati</taxon>
        <taxon>Actinomycetota</taxon>
        <taxon>Actinomycetes</taxon>
        <taxon>Streptosporangiales</taxon>
        <taxon>Thermomonosporaceae</taxon>
        <taxon>Actinocorallia</taxon>
    </lineage>
</organism>
<name>A0ABP6QMW3_9ACTN</name>
<evidence type="ECO:0000313" key="1">
    <source>
        <dbReference type="EMBL" id="GAA3239920.1"/>
    </source>
</evidence>
<protein>
    <recommendedName>
        <fullName evidence="3">Transcriptional regulator</fullName>
    </recommendedName>
</protein>
<reference evidence="2" key="1">
    <citation type="journal article" date="2019" name="Int. J. Syst. Evol. Microbiol.">
        <title>The Global Catalogue of Microorganisms (GCM) 10K type strain sequencing project: providing services to taxonomists for standard genome sequencing and annotation.</title>
        <authorList>
            <consortium name="The Broad Institute Genomics Platform"/>
            <consortium name="The Broad Institute Genome Sequencing Center for Infectious Disease"/>
            <person name="Wu L."/>
            <person name="Ma J."/>
        </authorList>
    </citation>
    <scope>NUCLEOTIDE SEQUENCE [LARGE SCALE GENOMIC DNA]</scope>
    <source>
        <strain evidence="2">JCM 9377</strain>
    </source>
</reference>
<sequence>MTATSRPHLVDGLIREVDQEPGPEPILMALHAEYFDLIWQGLKTHEFRRRFLEGRPTRWFVYLNAPVSRLAAVIDLGPAVVDAPKLIAEIAEAARAGNGASVLEYVKDLDRAFAIPILCVTEYRGLSADDLRQALGRFHPPQGYIRLNRHPELLAVCEKVAAAPPIREMVVHHR</sequence>
<dbReference type="RefSeq" id="WP_344838748.1">
    <property type="nucleotide sequence ID" value="NZ_BAAAUV010000039.1"/>
</dbReference>
<dbReference type="SUPFAM" id="SSF88697">
    <property type="entry name" value="PUA domain-like"/>
    <property type="match status" value="1"/>
</dbReference>
<comment type="caution">
    <text evidence="1">The sequence shown here is derived from an EMBL/GenBank/DDBJ whole genome shotgun (WGS) entry which is preliminary data.</text>
</comment>
<proteinExistence type="predicted"/>